<dbReference type="AlphaFoldDB" id="A0A7W9ZYV7"/>
<feature type="domain" description="Glyoxalase-like" evidence="1">
    <location>
        <begin position="12"/>
        <end position="198"/>
    </location>
</feature>
<organism evidence="2 3">
    <name type="scientific">Rhizobium leguminosarum</name>
    <dbReference type="NCBI Taxonomy" id="384"/>
    <lineage>
        <taxon>Bacteria</taxon>
        <taxon>Pseudomonadati</taxon>
        <taxon>Pseudomonadota</taxon>
        <taxon>Alphaproteobacteria</taxon>
        <taxon>Hyphomicrobiales</taxon>
        <taxon>Rhizobiaceae</taxon>
        <taxon>Rhizobium/Agrobacterium group</taxon>
        <taxon>Rhizobium</taxon>
    </lineage>
</organism>
<evidence type="ECO:0000313" key="3">
    <source>
        <dbReference type="Proteomes" id="UP000517187"/>
    </source>
</evidence>
<reference evidence="2 3" key="1">
    <citation type="submission" date="2020-08" db="EMBL/GenBank/DDBJ databases">
        <title>Genomic Encyclopedia of Type Strains, Phase IV (KMG-V): Genome sequencing to study the core and pangenomes of soil and plant-associated prokaryotes.</title>
        <authorList>
            <person name="Whitman W."/>
        </authorList>
    </citation>
    <scope>NUCLEOTIDE SEQUENCE [LARGE SCALE GENOMIC DNA]</scope>
    <source>
        <strain evidence="2 3">SEMIA 4011</strain>
    </source>
</reference>
<sequence length="299" mass="31861">MMNERSAKPHPLDHVVLPVVNIDLARERLGKLGFTVAADARHPFGTENACVFFADKTYLEPLGIASVEESEASARHGNVFTARNRAFRFRCGEEGLSAVAFATSDAGRDHRNYAGSGSSAGEMLQFSRPMKMPDGSETIAGFKLAFAAELRAPDFFLFSVERINPLPSDRGALETHANGVTGIAEIALCAPEPAAFAAFVGLAAAQSAVEKTSFGVNIAAPNAKISLMTPEGLEAYFEIAVSSADRGLRGRAILFTVADLAVTEAHLAANGVTYTRKNNRILVKPAPGQGTLFAFEETR</sequence>
<protein>
    <recommendedName>
        <fullName evidence="1">Glyoxalase-like domain-containing protein</fullName>
    </recommendedName>
</protein>
<dbReference type="Proteomes" id="UP000517187">
    <property type="component" value="Unassembled WGS sequence"/>
</dbReference>
<evidence type="ECO:0000313" key="2">
    <source>
        <dbReference type="EMBL" id="MBB6224242.1"/>
    </source>
</evidence>
<name>A0A7W9ZYV7_RHILE</name>
<dbReference type="EMBL" id="JACIIJ010000015">
    <property type="protein sequence ID" value="MBB6224242.1"/>
    <property type="molecule type" value="Genomic_DNA"/>
</dbReference>
<dbReference type="InterPro" id="IPR029068">
    <property type="entry name" value="Glyas_Bleomycin-R_OHBP_Dase"/>
</dbReference>
<accession>A0A7W9ZYV7</accession>
<evidence type="ECO:0000259" key="1">
    <source>
        <dbReference type="Pfam" id="PF13468"/>
    </source>
</evidence>
<gene>
    <name evidence="2" type="ORF">GGE66_005255</name>
</gene>
<comment type="caution">
    <text evidence="2">The sequence shown here is derived from an EMBL/GenBank/DDBJ whole genome shotgun (WGS) entry which is preliminary data.</text>
</comment>
<proteinExistence type="predicted"/>
<dbReference type="Gene3D" id="3.10.180.10">
    <property type="entry name" value="2,3-Dihydroxybiphenyl 1,2-Dioxygenase, domain 1"/>
    <property type="match status" value="1"/>
</dbReference>
<dbReference type="InterPro" id="IPR025870">
    <property type="entry name" value="Glyoxalase-like_dom"/>
</dbReference>
<dbReference type="SUPFAM" id="SSF54593">
    <property type="entry name" value="Glyoxalase/Bleomycin resistance protein/Dihydroxybiphenyl dioxygenase"/>
    <property type="match status" value="1"/>
</dbReference>
<dbReference type="Pfam" id="PF13468">
    <property type="entry name" value="Glyoxalase_3"/>
    <property type="match status" value="1"/>
</dbReference>